<evidence type="ECO:0000313" key="2">
    <source>
        <dbReference type="Proteomes" id="UP000476281"/>
    </source>
</evidence>
<protein>
    <submittedName>
        <fullName evidence="1">Metal ABC transporter permease</fullName>
    </submittedName>
</protein>
<comment type="caution">
    <text evidence="1">The sequence shown here is derived from an EMBL/GenBank/DDBJ whole genome shotgun (WGS) entry which is preliminary data.</text>
</comment>
<feature type="non-terminal residue" evidence="1">
    <location>
        <position position="40"/>
    </location>
</feature>
<dbReference type="AlphaFoldDB" id="A0A6L3XC64"/>
<dbReference type="EMBL" id="WBSZ01001891">
    <property type="protein sequence ID" value="KAB2468082.1"/>
    <property type="molecule type" value="Genomic_DNA"/>
</dbReference>
<gene>
    <name evidence="1" type="ORF">F9C29_29950</name>
</gene>
<name>A0A6L3XC64_9ENTR</name>
<accession>A0A6L3XC64</accession>
<sequence>MIWHLFFQPFIEYGFMRRALVVCLALSVSTTALGMSLIHL</sequence>
<reference evidence="1 2" key="1">
    <citation type="submission" date="2019-09" db="EMBL/GenBank/DDBJ databases">
        <title>Reversal of blaTEM antimicrobial resistance by CRISPR-Cas9 in clinical E. coli and other Enterobacteriaceae strains.</title>
        <authorList>
            <person name="Tagliaferri T."/>
            <person name="Guimaraes N."/>
            <person name="Pereira M."/>
            <person name="Felicori L."/>
            <person name="Horz H.-P."/>
            <person name="Santos S."/>
            <person name="Mendes T."/>
        </authorList>
    </citation>
    <scope>NUCLEOTIDE SEQUENCE [LARGE SCALE GENOMIC DNA]</scope>
    <source>
        <strain evidence="1 2">E2_blaTEM_MG</strain>
    </source>
</reference>
<organism evidence="1 2">
    <name type="scientific">Enterobacter hormaechei</name>
    <dbReference type="NCBI Taxonomy" id="158836"/>
    <lineage>
        <taxon>Bacteria</taxon>
        <taxon>Pseudomonadati</taxon>
        <taxon>Pseudomonadota</taxon>
        <taxon>Gammaproteobacteria</taxon>
        <taxon>Enterobacterales</taxon>
        <taxon>Enterobacteriaceae</taxon>
        <taxon>Enterobacter</taxon>
        <taxon>Enterobacter cloacae complex</taxon>
    </lineage>
</organism>
<evidence type="ECO:0000313" key="1">
    <source>
        <dbReference type="EMBL" id="KAB2468082.1"/>
    </source>
</evidence>
<proteinExistence type="predicted"/>
<dbReference type="Proteomes" id="UP000476281">
    <property type="component" value="Unassembled WGS sequence"/>
</dbReference>